<evidence type="ECO:0000256" key="1">
    <source>
        <dbReference type="SAM" id="MobiDB-lite"/>
    </source>
</evidence>
<dbReference type="AlphaFoldDB" id="A0A855F558"/>
<dbReference type="EMBL" id="NKYI01000016">
    <property type="protein sequence ID" value="PIK84986.1"/>
    <property type="molecule type" value="Genomic_DNA"/>
</dbReference>
<name>A0A855F558_RAOOR</name>
<evidence type="ECO:0000313" key="3">
    <source>
        <dbReference type="Proteomes" id="UP000229713"/>
    </source>
</evidence>
<evidence type="ECO:0000313" key="2">
    <source>
        <dbReference type="EMBL" id="PIK84986.1"/>
    </source>
</evidence>
<dbReference type="Proteomes" id="UP000229713">
    <property type="component" value="Unassembled WGS sequence"/>
</dbReference>
<reference evidence="2 3" key="1">
    <citation type="submission" date="2017-07" db="EMBL/GenBank/DDBJ databases">
        <title>Raoultella ornithinolytica strain HH3 draft genome.</title>
        <authorList>
            <person name="Duceppe M.-O."/>
            <person name="Huang H."/>
            <person name="Phipps-Todd B."/>
        </authorList>
    </citation>
    <scope>NUCLEOTIDE SEQUENCE [LARGE SCALE GENOMIC DNA]</scope>
    <source>
        <strain evidence="2 3">HH3</strain>
    </source>
</reference>
<sequence>MTRLKAAPVKKQPSQVTVRFRFQLIGLSADDIGFHWPAMQDKKQKMSLLIMRLSNDHRNGGERLTLKRKVPPAASGCRRKHT</sequence>
<feature type="region of interest" description="Disordered" evidence="1">
    <location>
        <begin position="59"/>
        <end position="82"/>
    </location>
</feature>
<protein>
    <submittedName>
        <fullName evidence="2">Uncharacterized protein</fullName>
    </submittedName>
</protein>
<comment type="caution">
    <text evidence="2">The sequence shown here is derived from an EMBL/GenBank/DDBJ whole genome shotgun (WGS) entry which is preliminary data.</text>
</comment>
<proteinExistence type="predicted"/>
<organism evidence="2 3">
    <name type="scientific">Raoultella ornithinolytica</name>
    <name type="common">Klebsiella ornithinolytica</name>
    <dbReference type="NCBI Taxonomy" id="54291"/>
    <lineage>
        <taxon>Bacteria</taxon>
        <taxon>Pseudomonadati</taxon>
        <taxon>Pseudomonadota</taxon>
        <taxon>Gammaproteobacteria</taxon>
        <taxon>Enterobacterales</taxon>
        <taxon>Enterobacteriaceae</taxon>
        <taxon>Klebsiella/Raoultella group</taxon>
        <taxon>Raoultella</taxon>
    </lineage>
</organism>
<accession>A0A855F558</accession>
<gene>
    <name evidence="2" type="ORF">CFY86_09535</name>
</gene>